<dbReference type="InterPro" id="IPR050697">
    <property type="entry name" value="Adenylyl/Guanylyl_Cyclase_3/4"/>
</dbReference>
<comment type="caution">
    <text evidence="2">The sequence shown here is derived from an EMBL/GenBank/DDBJ whole genome shotgun (WGS) entry which is preliminary data.</text>
</comment>
<protein>
    <submittedName>
        <fullName evidence="2">Adenylate/guanylate cyclase domain-containing protein</fullName>
    </submittedName>
</protein>
<dbReference type="InterPro" id="IPR001054">
    <property type="entry name" value="A/G_cyclase"/>
</dbReference>
<dbReference type="EMBL" id="WWCT01000065">
    <property type="protein sequence ID" value="MYN30764.1"/>
    <property type="molecule type" value="Genomic_DNA"/>
</dbReference>
<dbReference type="SUPFAM" id="SSF55073">
    <property type="entry name" value="Nucleotide cyclase"/>
    <property type="match status" value="1"/>
</dbReference>
<gene>
    <name evidence="2" type="ORF">GTP69_30620</name>
</gene>
<name>A0ABW9WB65_9BURK</name>
<evidence type="ECO:0000313" key="3">
    <source>
        <dbReference type="Proteomes" id="UP000642144"/>
    </source>
</evidence>
<dbReference type="CDD" id="cd07302">
    <property type="entry name" value="CHD"/>
    <property type="match status" value="1"/>
</dbReference>
<dbReference type="InterPro" id="IPR029787">
    <property type="entry name" value="Nucleotide_cyclase"/>
</dbReference>
<evidence type="ECO:0000259" key="1">
    <source>
        <dbReference type="PROSITE" id="PS50125"/>
    </source>
</evidence>
<keyword evidence="3" id="KW-1185">Reference proteome</keyword>
<accession>A0ABW9WB65</accession>
<dbReference type="PANTHER" id="PTHR43081:SF20">
    <property type="entry name" value="TWO-COMPONENT RESPONSE REGULATOR"/>
    <property type="match status" value="1"/>
</dbReference>
<dbReference type="Proteomes" id="UP000642144">
    <property type="component" value="Unassembled WGS sequence"/>
</dbReference>
<dbReference type="PROSITE" id="PS50125">
    <property type="entry name" value="GUANYLATE_CYCLASE_2"/>
    <property type="match status" value="1"/>
</dbReference>
<dbReference type="Gene3D" id="3.30.70.1230">
    <property type="entry name" value="Nucleotide cyclase"/>
    <property type="match status" value="1"/>
</dbReference>
<reference evidence="2 3" key="1">
    <citation type="submission" date="2019-12" db="EMBL/GenBank/DDBJ databases">
        <title>Novel species isolated from a subtropical stream in China.</title>
        <authorList>
            <person name="Lu H."/>
        </authorList>
    </citation>
    <scope>NUCLEOTIDE SEQUENCE [LARGE SCALE GENOMIC DNA]</scope>
    <source>
        <strain evidence="2 3">CY42W</strain>
    </source>
</reference>
<feature type="non-terminal residue" evidence="2">
    <location>
        <position position="1"/>
    </location>
</feature>
<feature type="domain" description="Guanylate cyclase" evidence="1">
    <location>
        <begin position="1"/>
        <end position="43"/>
    </location>
</feature>
<dbReference type="PANTHER" id="PTHR43081">
    <property type="entry name" value="ADENYLATE CYCLASE, TERMINAL-DIFFERENTIATION SPECIFIC-RELATED"/>
    <property type="match status" value="1"/>
</dbReference>
<evidence type="ECO:0000313" key="2">
    <source>
        <dbReference type="EMBL" id="MYN30764.1"/>
    </source>
</evidence>
<dbReference type="RefSeq" id="WP_161058395.1">
    <property type="nucleotide sequence ID" value="NZ_WWCT01000065.1"/>
</dbReference>
<sequence length="95" mass="10232">GAPPLRVRIGIESGPAMAGDFGTALRSIYTAVGDSVNTASRLEQAAREYPCDIIIGEGTVGYASRHRFRHLGERVLRGKENPIQVYTLEELSCAA</sequence>
<proteinExistence type="predicted"/>
<dbReference type="Pfam" id="PF00211">
    <property type="entry name" value="Guanylate_cyc"/>
    <property type="match status" value="1"/>
</dbReference>
<organism evidence="2 3">
    <name type="scientific">Duganella levis</name>
    <dbReference type="NCBI Taxonomy" id="2692169"/>
    <lineage>
        <taxon>Bacteria</taxon>
        <taxon>Pseudomonadati</taxon>
        <taxon>Pseudomonadota</taxon>
        <taxon>Betaproteobacteria</taxon>
        <taxon>Burkholderiales</taxon>
        <taxon>Oxalobacteraceae</taxon>
        <taxon>Telluria group</taxon>
        <taxon>Duganella</taxon>
    </lineage>
</organism>